<sequence length="186" mass="21592">MQHQRNLEYFVEISLGESPEFLDELTPAQVNHLREFMEHVLRREEEALVNMFKSLAMLMKYIPNMILCPMIPRYFSPSIAAMITQELSMKQIMGVISGLPVSYVGDISVYLDKELAADILKNLKKKMAIDVLSYCFETYPLKLLDVLALAPETLQKMVAKDFKQFDVDRHDLSPDRQNTYDRIVRL</sequence>
<gene>
    <name evidence="1" type="ORF">NNL22_16610</name>
</gene>
<dbReference type="KEGG" id="asem:NNL22_16610"/>
<reference evidence="1" key="1">
    <citation type="submission" date="2022-07" db="EMBL/GenBank/DDBJ databases">
        <title>Alkalimarinus sp. nov., isolated from gut of a Alitta virens.</title>
        <authorList>
            <person name="Yang A.I."/>
            <person name="Shin N.-R."/>
        </authorList>
    </citation>
    <scope>NUCLEOTIDE SEQUENCE</scope>
    <source>
        <strain evidence="1">FA028</strain>
    </source>
</reference>
<protein>
    <submittedName>
        <fullName evidence="1">Uncharacterized protein</fullName>
    </submittedName>
</protein>
<keyword evidence="2" id="KW-1185">Reference proteome</keyword>
<evidence type="ECO:0000313" key="1">
    <source>
        <dbReference type="EMBL" id="UZW74621.1"/>
    </source>
</evidence>
<name>A0A9E8HQD8_9ALTE</name>
<dbReference type="SUPFAM" id="SSF158791">
    <property type="entry name" value="MgtE N-terminal domain-like"/>
    <property type="match status" value="1"/>
</dbReference>
<evidence type="ECO:0000313" key="2">
    <source>
        <dbReference type="Proteomes" id="UP001164472"/>
    </source>
</evidence>
<dbReference type="Proteomes" id="UP001164472">
    <property type="component" value="Chromosome"/>
</dbReference>
<accession>A0A9E8HQD8</accession>
<dbReference type="AlphaFoldDB" id="A0A9E8HQD8"/>
<dbReference type="EMBL" id="CP101527">
    <property type="protein sequence ID" value="UZW74621.1"/>
    <property type="molecule type" value="Genomic_DNA"/>
</dbReference>
<proteinExistence type="predicted"/>
<organism evidence="1 2">
    <name type="scientific">Alkalimarinus sediminis</name>
    <dbReference type="NCBI Taxonomy" id="1632866"/>
    <lineage>
        <taxon>Bacteria</taxon>
        <taxon>Pseudomonadati</taxon>
        <taxon>Pseudomonadota</taxon>
        <taxon>Gammaproteobacteria</taxon>
        <taxon>Alteromonadales</taxon>
        <taxon>Alteromonadaceae</taxon>
        <taxon>Alkalimarinus</taxon>
    </lineage>
</organism>
<dbReference type="RefSeq" id="WP_251813085.1">
    <property type="nucleotide sequence ID" value="NZ_CP101527.1"/>
</dbReference>